<keyword evidence="4" id="KW-0675">Receptor</keyword>
<reference evidence="5 6" key="1">
    <citation type="journal article" date="2019" name="Genome Biol. Evol.">
        <title>Insights into the evolution of the New World diploid cottons (Gossypium, subgenus Houzingenia) based on genome sequencing.</title>
        <authorList>
            <person name="Grover C.E."/>
            <person name="Arick M.A. 2nd"/>
            <person name="Thrash A."/>
            <person name="Conover J.L."/>
            <person name="Sanders W.S."/>
            <person name="Peterson D.G."/>
            <person name="Frelichowski J.E."/>
            <person name="Scheffler J.A."/>
            <person name="Scheffler B.E."/>
            <person name="Wendel J.F."/>
        </authorList>
    </citation>
    <scope>NUCLEOTIDE SEQUENCE [LARGE SCALE GENOMIC DNA]</scope>
    <source>
        <strain evidence="5">0</strain>
        <tissue evidence="5">Leaf</tissue>
    </source>
</reference>
<dbReference type="Gene3D" id="3.80.10.10">
    <property type="entry name" value="Ribonuclease Inhibitor"/>
    <property type="match status" value="1"/>
</dbReference>
<dbReference type="Proteomes" id="UP000593560">
    <property type="component" value="Unassembled WGS sequence"/>
</dbReference>
<sequence>MESLDLSYNNLIGNIPAKFADWTIGSIDENSYVGNPFFCGSLVGKNCSPVTTPLTRKASSGIKEDHGFIDMNAFYASFFAC</sequence>
<keyword evidence="2" id="KW-0433">Leucine-rich repeat</keyword>
<protein>
    <submittedName>
        <fullName evidence="5">Uncharacterized protein</fullName>
    </submittedName>
</protein>
<evidence type="ECO:0000256" key="3">
    <source>
        <dbReference type="ARBA" id="ARBA00022737"/>
    </source>
</evidence>
<gene>
    <name evidence="5" type="ORF">Gohar_003435</name>
</gene>
<name>A0A7J9HNX9_9ROSI</name>
<comment type="caution">
    <text evidence="5">The sequence shown here is derived from an EMBL/GenBank/DDBJ whole genome shotgun (WGS) entry which is preliminary data.</text>
</comment>
<evidence type="ECO:0000256" key="4">
    <source>
        <dbReference type="ARBA" id="ARBA00023170"/>
    </source>
</evidence>
<evidence type="ECO:0000313" key="6">
    <source>
        <dbReference type="Proteomes" id="UP000593560"/>
    </source>
</evidence>
<dbReference type="OrthoDB" id="544346at2759"/>
<comment type="similarity">
    <text evidence="1">Belongs to the RLP family.</text>
</comment>
<dbReference type="PANTHER" id="PTHR48062:SF21">
    <property type="entry name" value="RECEPTOR-LIKE PROTEIN 12"/>
    <property type="match status" value="1"/>
</dbReference>
<dbReference type="AlphaFoldDB" id="A0A7J9HNX9"/>
<evidence type="ECO:0000313" key="5">
    <source>
        <dbReference type="EMBL" id="MBA0811550.1"/>
    </source>
</evidence>
<organism evidence="5 6">
    <name type="scientific">Gossypium harknessii</name>
    <dbReference type="NCBI Taxonomy" id="34285"/>
    <lineage>
        <taxon>Eukaryota</taxon>
        <taxon>Viridiplantae</taxon>
        <taxon>Streptophyta</taxon>
        <taxon>Embryophyta</taxon>
        <taxon>Tracheophyta</taxon>
        <taxon>Spermatophyta</taxon>
        <taxon>Magnoliopsida</taxon>
        <taxon>eudicotyledons</taxon>
        <taxon>Gunneridae</taxon>
        <taxon>Pentapetalae</taxon>
        <taxon>rosids</taxon>
        <taxon>malvids</taxon>
        <taxon>Malvales</taxon>
        <taxon>Malvaceae</taxon>
        <taxon>Malvoideae</taxon>
        <taxon>Gossypium</taxon>
    </lineage>
</organism>
<accession>A0A7J9HNX9</accession>
<dbReference type="PANTHER" id="PTHR48062">
    <property type="entry name" value="RECEPTOR-LIKE PROTEIN 14"/>
    <property type="match status" value="1"/>
</dbReference>
<keyword evidence="3" id="KW-0677">Repeat</keyword>
<dbReference type="InterPro" id="IPR051502">
    <property type="entry name" value="RLP_Defense_Trigger"/>
</dbReference>
<keyword evidence="6" id="KW-1185">Reference proteome</keyword>
<dbReference type="InterPro" id="IPR032675">
    <property type="entry name" value="LRR_dom_sf"/>
</dbReference>
<evidence type="ECO:0000256" key="2">
    <source>
        <dbReference type="ARBA" id="ARBA00022614"/>
    </source>
</evidence>
<evidence type="ECO:0000256" key="1">
    <source>
        <dbReference type="ARBA" id="ARBA00009592"/>
    </source>
</evidence>
<proteinExistence type="inferred from homology"/>
<dbReference type="EMBL" id="JABFAD010000010">
    <property type="protein sequence ID" value="MBA0811550.1"/>
    <property type="molecule type" value="Genomic_DNA"/>
</dbReference>